<name>A0A914PLY1_9BILA</name>
<dbReference type="GO" id="GO:0005634">
    <property type="term" value="C:nucleus"/>
    <property type="evidence" value="ECO:0007669"/>
    <property type="project" value="TreeGrafter"/>
</dbReference>
<sequence length="108" mass="12247">MNAITNKDVHFKPIEDEQLLNVMQECLQRVDRKRPTVTQLLEHPYLKPNNTNVSLSNTNSGISCFASSKTINEDSEWIGKIVEEARNNTPRTAAKKICSMFNQPVDLS</sequence>
<keyword evidence="5" id="KW-0067">ATP-binding</keyword>
<evidence type="ECO:0000256" key="1">
    <source>
        <dbReference type="ARBA" id="ARBA00022527"/>
    </source>
</evidence>
<evidence type="ECO:0000313" key="6">
    <source>
        <dbReference type="Proteomes" id="UP000887578"/>
    </source>
</evidence>
<dbReference type="PANTHER" id="PTHR22974">
    <property type="entry name" value="MIXED LINEAGE PROTEIN KINASE"/>
    <property type="match status" value="1"/>
</dbReference>
<proteinExistence type="predicted"/>
<dbReference type="Proteomes" id="UP000887578">
    <property type="component" value="Unplaced"/>
</dbReference>
<keyword evidence="1" id="KW-0723">Serine/threonine-protein kinase</keyword>
<keyword evidence="2" id="KW-0808">Transferase</keyword>
<dbReference type="AlphaFoldDB" id="A0A914PLY1"/>
<keyword evidence="6" id="KW-1185">Reference proteome</keyword>
<dbReference type="GO" id="GO:0033316">
    <property type="term" value="P:meiotic spindle assembly checkpoint signaling"/>
    <property type="evidence" value="ECO:0007669"/>
    <property type="project" value="TreeGrafter"/>
</dbReference>
<dbReference type="GO" id="GO:0007094">
    <property type="term" value="P:mitotic spindle assembly checkpoint signaling"/>
    <property type="evidence" value="ECO:0007669"/>
    <property type="project" value="TreeGrafter"/>
</dbReference>
<dbReference type="InterPro" id="IPR011009">
    <property type="entry name" value="Kinase-like_dom_sf"/>
</dbReference>
<accession>A0A914PLY1</accession>
<dbReference type="GO" id="GO:0000776">
    <property type="term" value="C:kinetochore"/>
    <property type="evidence" value="ECO:0007669"/>
    <property type="project" value="TreeGrafter"/>
</dbReference>
<dbReference type="SUPFAM" id="SSF56112">
    <property type="entry name" value="Protein kinase-like (PK-like)"/>
    <property type="match status" value="1"/>
</dbReference>
<reference evidence="7" key="1">
    <citation type="submission" date="2022-11" db="UniProtKB">
        <authorList>
            <consortium name="WormBaseParasite"/>
        </authorList>
    </citation>
    <scope>IDENTIFICATION</scope>
</reference>
<dbReference type="GO" id="GO:0004712">
    <property type="term" value="F:protein serine/threonine/tyrosine kinase activity"/>
    <property type="evidence" value="ECO:0007669"/>
    <property type="project" value="TreeGrafter"/>
</dbReference>
<evidence type="ECO:0000256" key="5">
    <source>
        <dbReference type="ARBA" id="ARBA00022840"/>
    </source>
</evidence>
<protein>
    <submittedName>
        <fullName evidence="7">Protein kinase domain-containing protein</fullName>
    </submittedName>
</protein>
<dbReference type="GO" id="GO:0007059">
    <property type="term" value="P:chromosome segregation"/>
    <property type="evidence" value="ECO:0007669"/>
    <property type="project" value="TreeGrafter"/>
</dbReference>
<dbReference type="GO" id="GO:0005524">
    <property type="term" value="F:ATP binding"/>
    <property type="evidence" value="ECO:0007669"/>
    <property type="project" value="UniProtKB-KW"/>
</dbReference>
<dbReference type="Gene3D" id="1.10.510.10">
    <property type="entry name" value="Transferase(Phosphotransferase) domain 1"/>
    <property type="match status" value="1"/>
</dbReference>
<dbReference type="GO" id="GO:0034501">
    <property type="term" value="P:protein localization to kinetochore"/>
    <property type="evidence" value="ECO:0007669"/>
    <property type="project" value="TreeGrafter"/>
</dbReference>
<evidence type="ECO:0000256" key="2">
    <source>
        <dbReference type="ARBA" id="ARBA00022679"/>
    </source>
</evidence>
<organism evidence="6 7">
    <name type="scientific">Panagrolaimus davidi</name>
    <dbReference type="NCBI Taxonomy" id="227884"/>
    <lineage>
        <taxon>Eukaryota</taxon>
        <taxon>Metazoa</taxon>
        <taxon>Ecdysozoa</taxon>
        <taxon>Nematoda</taxon>
        <taxon>Chromadorea</taxon>
        <taxon>Rhabditida</taxon>
        <taxon>Tylenchina</taxon>
        <taxon>Panagrolaimomorpha</taxon>
        <taxon>Panagrolaimoidea</taxon>
        <taxon>Panagrolaimidae</taxon>
        <taxon>Panagrolaimus</taxon>
    </lineage>
</organism>
<keyword evidence="4" id="KW-0418">Kinase</keyword>
<evidence type="ECO:0000256" key="4">
    <source>
        <dbReference type="ARBA" id="ARBA00022777"/>
    </source>
</evidence>
<dbReference type="WBParaSite" id="PDA_v2.g15790.t1">
    <property type="protein sequence ID" value="PDA_v2.g15790.t1"/>
    <property type="gene ID" value="PDA_v2.g15790"/>
</dbReference>
<keyword evidence="3" id="KW-0547">Nucleotide-binding</keyword>
<evidence type="ECO:0000313" key="7">
    <source>
        <dbReference type="WBParaSite" id="PDA_v2.g15790.t1"/>
    </source>
</evidence>
<dbReference type="GO" id="GO:0004674">
    <property type="term" value="F:protein serine/threonine kinase activity"/>
    <property type="evidence" value="ECO:0007669"/>
    <property type="project" value="UniProtKB-KW"/>
</dbReference>
<dbReference type="PANTHER" id="PTHR22974:SF21">
    <property type="entry name" value="DUAL SPECIFICITY PROTEIN KINASE TTK"/>
    <property type="match status" value="1"/>
</dbReference>
<evidence type="ECO:0000256" key="3">
    <source>
        <dbReference type="ARBA" id="ARBA00022741"/>
    </source>
</evidence>